<gene>
    <name evidence="2" type="ORF">ACFPRH_17985</name>
</gene>
<dbReference type="InterPro" id="IPR036388">
    <property type="entry name" value="WH-like_DNA-bd_sf"/>
</dbReference>
<protein>
    <submittedName>
        <fullName evidence="2">ROK family protein</fullName>
    </submittedName>
</protein>
<organism evidence="2 3">
    <name type="scientific">Streptomyces amakusaensis</name>
    <dbReference type="NCBI Taxonomy" id="67271"/>
    <lineage>
        <taxon>Bacteria</taxon>
        <taxon>Bacillati</taxon>
        <taxon>Actinomycetota</taxon>
        <taxon>Actinomycetes</taxon>
        <taxon>Kitasatosporales</taxon>
        <taxon>Streptomycetaceae</taxon>
        <taxon>Streptomyces</taxon>
    </lineage>
</organism>
<dbReference type="InterPro" id="IPR043129">
    <property type="entry name" value="ATPase_NBD"/>
</dbReference>
<dbReference type="SUPFAM" id="SSF53067">
    <property type="entry name" value="Actin-like ATPase domain"/>
    <property type="match status" value="2"/>
</dbReference>
<dbReference type="RefSeq" id="WP_344479616.1">
    <property type="nucleotide sequence ID" value="NZ_BAAASB010000012.1"/>
</dbReference>
<sequence length="404" mass="41235">MNGKATSTRTKLERGRGALGPALELVHTGRAATRALLTAELGVTRATAGAVAAELEALGLIRVDSRPAAPAGSQGRPSHRLSLDETGPVVLAAQIHADGFRAALVGLGGRIVATAPGCVTVAADPAQVIGAVVDAGAALLRDSRRRCVGAGLAVPSAIAEPEGTALNPLHIAWPAGAPVRAIFAARVRAAGIDGPVFTGNDVNLAALAEHRHGAGRDARQLLCVATGHRGVGGALVLDGRLHTGSSGLALEVGHLTVNPDGRPCHCGGRGCLDVETDPLAFLTEAGREPGPEVSLLQRSRELLRAEPADPVVLAARERLIDRLGLGLAGLVNILNPDRIILGGLHRELLAADPERLRAVVADRGLWGRGGGVPILACTLDHNSLVGAAELAWQPVLDDPLGALA</sequence>
<dbReference type="PANTHER" id="PTHR18964">
    <property type="entry name" value="ROK (REPRESSOR, ORF, KINASE) FAMILY"/>
    <property type="match status" value="1"/>
</dbReference>
<comment type="similarity">
    <text evidence="1">Belongs to the ROK (NagC/XylR) family.</text>
</comment>
<dbReference type="Pfam" id="PF00480">
    <property type="entry name" value="ROK"/>
    <property type="match status" value="1"/>
</dbReference>
<reference evidence="3" key="1">
    <citation type="journal article" date="2019" name="Int. J. Syst. Evol. Microbiol.">
        <title>The Global Catalogue of Microorganisms (GCM) 10K type strain sequencing project: providing services to taxonomists for standard genome sequencing and annotation.</title>
        <authorList>
            <consortium name="The Broad Institute Genomics Platform"/>
            <consortium name="The Broad Institute Genome Sequencing Center for Infectious Disease"/>
            <person name="Wu L."/>
            <person name="Ma J."/>
        </authorList>
    </citation>
    <scope>NUCLEOTIDE SEQUENCE [LARGE SCALE GENOMIC DNA]</scope>
    <source>
        <strain evidence="3">PCU 266</strain>
    </source>
</reference>
<dbReference type="InterPro" id="IPR000600">
    <property type="entry name" value="ROK"/>
</dbReference>
<evidence type="ECO:0000313" key="3">
    <source>
        <dbReference type="Proteomes" id="UP001596160"/>
    </source>
</evidence>
<evidence type="ECO:0000313" key="2">
    <source>
        <dbReference type="EMBL" id="MFC5153626.1"/>
    </source>
</evidence>
<evidence type="ECO:0000256" key="1">
    <source>
        <dbReference type="ARBA" id="ARBA00006479"/>
    </source>
</evidence>
<comment type="caution">
    <text evidence="2">The sequence shown here is derived from an EMBL/GenBank/DDBJ whole genome shotgun (WGS) entry which is preliminary data.</text>
</comment>
<proteinExistence type="inferred from homology"/>
<dbReference type="PANTHER" id="PTHR18964:SF149">
    <property type="entry name" value="BIFUNCTIONAL UDP-N-ACETYLGLUCOSAMINE 2-EPIMERASE_N-ACETYLMANNOSAMINE KINASE"/>
    <property type="match status" value="1"/>
</dbReference>
<dbReference type="EMBL" id="JBHSKP010000010">
    <property type="protein sequence ID" value="MFC5153626.1"/>
    <property type="molecule type" value="Genomic_DNA"/>
</dbReference>
<dbReference type="Gene3D" id="3.30.420.40">
    <property type="match status" value="2"/>
</dbReference>
<accession>A0ABW0AJG0</accession>
<keyword evidence="3" id="KW-1185">Reference proteome</keyword>
<name>A0ABW0AJG0_9ACTN</name>
<dbReference type="Proteomes" id="UP001596160">
    <property type="component" value="Unassembled WGS sequence"/>
</dbReference>
<dbReference type="Gene3D" id="1.10.10.10">
    <property type="entry name" value="Winged helix-like DNA-binding domain superfamily/Winged helix DNA-binding domain"/>
    <property type="match status" value="1"/>
</dbReference>